<reference evidence="2 3" key="1">
    <citation type="submission" date="2017-11" db="EMBL/GenBank/DDBJ databases">
        <authorList>
            <person name="Kracher B."/>
        </authorList>
    </citation>
    <scope>NUCLEOTIDE SEQUENCE [LARGE SCALE GENOMIC DNA]</scope>
    <source>
        <strain evidence="2 3">RACE1</strain>
    </source>
</reference>
<gene>
    <name evidence="2" type="ORF">BLGHR1_15437</name>
</gene>
<evidence type="ECO:0000313" key="3">
    <source>
        <dbReference type="Proteomes" id="UP000275772"/>
    </source>
</evidence>
<organism evidence="2 3">
    <name type="scientific">Blumeria hordei</name>
    <name type="common">Barley powdery mildew</name>
    <name type="synonym">Blumeria graminis f. sp. hordei</name>
    <dbReference type="NCBI Taxonomy" id="2867405"/>
    <lineage>
        <taxon>Eukaryota</taxon>
        <taxon>Fungi</taxon>
        <taxon>Dikarya</taxon>
        <taxon>Ascomycota</taxon>
        <taxon>Pezizomycotina</taxon>
        <taxon>Leotiomycetes</taxon>
        <taxon>Erysiphales</taxon>
        <taxon>Erysiphaceae</taxon>
        <taxon>Blumeria</taxon>
    </lineage>
</organism>
<dbReference type="SUPFAM" id="SSF81383">
    <property type="entry name" value="F-box domain"/>
    <property type="match status" value="1"/>
</dbReference>
<evidence type="ECO:0000259" key="1">
    <source>
        <dbReference type="Pfam" id="PF00646"/>
    </source>
</evidence>
<dbReference type="VEuPathDB" id="FungiDB:BLGHR1_15437"/>
<dbReference type="Proteomes" id="UP000275772">
    <property type="component" value="Unassembled WGS sequence"/>
</dbReference>
<dbReference type="InterPro" id="IPR036047">
    <property type="entry name" value="F-box-like_dom_sf"/>
</dbReference>
<evidence type="ECO:0000313" key="2">
    <source>
        <dbReference type="EMBL" id="SZF04639.1"/>
    </source>
</evidence>
<dbReference type="AlphaFoldDB" id="A0A383UXZ6"/>
<protein>
    <recommendedName>
        <fullName evidence="1">F-box domain-containing protein</fullName>
    </recommendedName>
</protein>
<sequence length="298" mass="34268">MSTLSLVQSLFTYLWISMVISVFPRLCRMSSVLEVPEILEIVLSNLDPLTLLFASRVNRTFKDIISSSSTLQYLLFFRSSRHSRDELWPDRKGPHRPEDFELNPLLVSAFPLFFPTTNLDSSDPSICCSISDGTYMETTRHLLRENFRLLPWNQSRKKTDAFRWAQASWRKMLLTRSASFYLIVGGISTNSSKFSKEISLDHDMKMGFLWDLVFELLIDKKYHGHSLIIQWPKTRFSLKQQPFRDRKSLETAREIWLQDKTVNVLAIVGSSSSLSSDNLLQLRSEAATGSLAACLNLI</sequence>
<dbReference type="EMBL" id="UNSH01000067">
    <property type="protein sequence ID" value="SZF04639.1"/>
    <property type="molecule type" value="Genomic_DNA"/>
</dbReference>
<proteinExistence type="predicted"/>
<dbReference type="CDD" id="cd09917">
    <property type="entry name" value="F-box_SF"/>
    <property type="match status" value="1"/>
</dbReference>
<accession>A0A383UXZ6</accession>
<dbReference type="Pfam" id="PF00646">
    <property type="entry name" value="F-box"/>
    <property type="match status" value="1"/>
</dbReference>
<feature type="domain" description="F-box" evidence="1">
    <location>
        <begin position="36"/>
        <end position="69"/>
    </location>
</feature>
<dbReference type="InterPro" id="IPR001810">
    <property type="entry name" value="F-box_dom"/>
</dbReference>
<name>A0A383UXZ6_BLUHO</name>